<accession>A0A2R6WHX4</accession>
<feature type="transmembrane region" description="Helical" evidence="1">
    <location>
        <begin position="21"/>
        <end position="42"/>
    </location>
</feature>
<evidence type="ECO:0000256" key="1">
    <source>
        <dbReference type="SAM" id="Phobius"/>
    </source>
</evidence>
<dbReference type="AlphaFoldDB" id="A0A2R6WHX4"/>
<gene>
    <name evidence="2" type="ORF">MARPO_0089s0072</name>
</gene>
<keyword evidence="1" id="KW-0472">Membrane</keyword>
<dbReference type="Gramene" id="Mp3g21440.1">
    <property type="protein sequence ID" value="Mp3g21440.1.cds1"/>
    <property type="gene ID" value="Mp3g21440"/>
</dbReference>
<evidence type="ECO:0000313" key="2">
    <source>
        <dbReference type="EMBL" id="PTQ33450.1"/>
    </source>
</evidence>
<dbReference type="EMBL" id="KZ772761">
    <property type="protein sequence ID" value="PTQ33450.1"/>
    <property type="molecule type" value="Genomic_DNA"/>
</dbReference>
<keyword evidence="1" id="KW-1133">Transmembrane helix</keyword>
<keyword evidence="1" id="KW-0812">Transmembrane</keyword>
<evidence type="ECO:0000313" key="3">
    <source>
        <dbReference type="Proteomes" id="UP000244005"/>
    </source>
</evidence>
<keyword evidence="3" id="KW-1185">Reference proteome</keyword>
<sequence length="74" mass="8450">MDSGTWHDTDSCKCHLLGKNIIVYLTIAMFALGIIVPGYFYISKMYQIKALENRITECVAMHRLHSEAIGNFRV</sequence>
<protein>
    <submittedName>
        <fullName evidence="2">Uncharacterized protein</fullName>
    </submittedName>
</protein>
<proteinExistence type="predicted"/>
<name>A0A2R6WHX4_MARPO</name>
<organism evidence="2 3">
    <name type="scientific">Marchantia polymorpha</name>
    <name type="common">Common liverwort</name>
    <name type="synonym">Marchantia aquatica</name>
    <dbReference type="NCBI Taxonomy" id="3197"/>
    <lineage>
        <taxon>Eukaryota</taxon>
        <taxon>Viridiplantae</taxon>
        <taxon>Streptophyta</taxon>
        <taxon>Embryophyta</taxon>
        <taxon>Marchantiophyta</taxon>
        <taxon>Marchantiopsida</taxon>
        <taxon>Marchantiidae</taxon>
        <taxon>Marchantiales</taxon>
        <taxon>Marchantiaceae</taxon>
        <taxon>Marchantia</taxon>
    </lineage>
</organism>
<dbReference type="Proteomes" id="UP000244005">
    <property type="component" value="Unassembled WGS sequence"/>
</dbReference>
<reference evidence="3" key="1">
    <citation type="journal article" date="2017" name="Cell">
        <title>Insights into land plant evolution garnered from the Marchantia polymorpha genome.</title>
        <authorList>
            <person name="Bowman J.L."/>
            <person name="Kohchi T."/>
            <person name="Yamato K.T."/>
            <person name="Jenkins J."/>
            <person name="Shu S."/>
            <person name="Ishizaki K."/>
            <person name="Yamaoka S."/>
            <person name="Nishihama R."/>
            <person name="Nakamura Y."/>
            <person name="Berger F."/>
            <person name="Adam C."/>
            <person name="Aki S.S."/>
            <person name="Althoff F."/>
            <person name="Araki T."/>
            <person name="Arteaga-Vazquez M.A."/>
            <person name="Balasubrmanian S."/>
            <person name="Barry K."/>
            <person name="Bauer D."/>
            <person name="Boehm C.R."/>
            <person name="Briginshaw L."/>
            <person name="Caballero-Perez J."/>
            <person name="Catarino B."/>
            <person name="Chen F."/>
            <person name="Chiyoda S."/>
            <person name="Chovatia M."/>
            <person name="Davies K.M."/>
            <person name="Delmans M."/>
            <person name="Demura T."/>
            <person name="Dierschke T."/>
            <person name="Dolan L."/>
            <person name="Dorantes-Acosta A.E."/>
            <person name="Eklund D.M."/>
            <person name="Florent S.N."/>
            <person name="Flores-Sandoval E."/>
            <person name="Fujiyama A."/>
            <person name="Fukuzawa H."/>
            <person name="Galik B."/>
            <person name="Grimanelli D."/>
            <person name="Grimwood J."/>
            <person name="Grossniklaus U."/>
            <person name="Hamada T."/>
            <person name="Haseloff J."/>
            <person name="Hetherington A.J."/>
            <person name="Higo A."/>
            <person name="Hirakawa Y."/>
            <person name="Hundley H.N."/>
            <person name="Ikeda Y."/>
            <person name="Inoue K."/>
            <person name="Inoue S.I."/>
            <person name="Ishida S."/>
            <person name="Jia Q."/>
            <person name="Kakita M."/>
            <person name="Kanazawa T."/>
            <person name="Kawai Y."/>
            <person name="Kawashima T."/>
            <person name="Kennedy M."/>
            <person name="Kinose K."/>
            <person name="Kinoshita T."/>
            <person name="Kohara Y."/>
            <person name="Koide E."/>
            <person name="Komatsu K."/>
            <person name="Kopischke S."/>
            <person name="Kubo M."/>
            <person name="Kyozuka J."/>
            <person name="Lagercrantz U."/>
            <person name="Lin S.S."/>
            <person name="Lindquist E."/>
            <person name="Lipzen A.M."/>
            <person name="Lu C.W."/>
            <person name="De Luna E."/>
            <person name="Martienssen R.A."/>
            <person name="Minamino N."/>
            <person name="Mizutani M."/>
            <person name="Mizutani M."/>
            <person name="Mochizuki N."/>
            <person name="Monte I."/>
            <person name="Mosher R."/>
            <person name="Nagasaki H."/>
            <person name="Nakagami H."/>
            <person name="Naramoto S."/>
            <person name="Nishitani K."/>
            <person name="Ohtani M."/>
            <person name="Okamoto T."/>
            <person name="Okumura M."/>
            <person name="Phillips J."/>
            <person name="Pollak B."/>
            <person name="Reinders A."/>
            <person name="Rovekamp M."/>
            <person name="Sano R."/>
            <person name="Sawa S."/>
            <person name="Schmid M.W."/>
            <person name="Shirakawa M."/>
            <person name="Solano R."/>
            <person name="Spunde A."/>
            <person name="Suetsugu N."/>
            <person name="Sugano S."/>
            <person name="Sugiyama A."/>
            <person name="Sun R."/>
            <person name="Suzuki Y."/>
            <person name="Takenaka M."/>
            <person name="Takezawa D."/>
            <person name="Tomogane H."/>
            <person name="Tsuzuki M."/>
            <person name="Ueda T."/>
            <person name="Umeda M."/>
            <person name="Ward J.M."/>
            <person name="Watanabe Y."/>
            <person name="Yazaki K."/>
            <person name="Yokoyama R."/>
            <person name="Yoshitake Y."/>
            <person name="Yotsui I."/>
            <person name="Zachgo S."/>
            <person name="Schmutz J."/>
        </authorList>
    </citation>
    <scope>NUCLEOTIDE SEQUENCE [LARGE SCALE GENOMIC DNA]</scope>
    <source>
        <strain evidence="3">Tak-1</strain>
    </source>
</reference>